<keyword evidence="9" id="KW-0053">Apoptosis</keyword>
<comment type="subcellular location">
    <subcellularLocation>
        <location evidence="3">Mitochondrion intermembrane space</location>
        <topology evidence="3">Single-pass membrane protein</topology>
    </subcellularLocation>
    <subcellularLocation>
        <location evidence="2">Mitochondrion membrane</location>
        <topology evidence="2">Single-pass membrane protein</topology>
    </subcellularLocation>
</comment>
<evidence type="ECO:0000256" key="14">
    <source>
        <dbReference type="ARBA" id="ARBA00023128"/>
    </source>
</evidence>
<reference evidence="20" key="1">
    <citation type="journal article" date="2014" name="PLoS ONE">
        <title>Transcriptome-Based Identification of ABC Transporters in the Western Tarnished Plant Bug Lygus hesperus.</title>
        <authorList>
            <person name="Hull J.J."/>
            <person name="Chaney K."/>
            <person name="Geib S.M."/>
            <person name="Fabrick J.A."/>
            <person name="Brent C.S."/>
            <person name="Walsh D."/>
            <person name="Lavine L.C."/>
        </authorList>
    </citation>
    <scope>NUCLEOTIDE SEQUENCE</scope>
</reference>
<dbReference type="Pfam" id="PF13365">
    <property type="entry name" value="Trypsin_2"/>
    <property type="match status" value="1"/>
</dbReference>
<dbReference type="MEROPS" id="S01.476"/>
<dbReference type="GO" id="GO:0006508">
    <property type="term" value="P:proteolysis"/>
    <property type="evidence" value="ECO:0007669"/>
    <property type="project" value="UniProtKB-KW"/>
</dbReference>
<gene>
    <name evidence="20" type="primary">HtrA2_1</name>
    <name evidence="20" type="ORF">CM83_61883</name>
</gene>
<dbReference type="SMART" id="SM00228">
    <property type="entry name" value="PDZ"/>
    <property type="match status" value="1"/>
</dbReference>
<evidence type="ECO:0000256" key="15">
    <source>
        <dbReference type="ARBA" id="ARBA00023136"/>
    </source>
</evidence>
<keyword evidence="15" id="KW-0472">Membrane</keyword>
<evidence type="ECO:0000256" key="3">
    <source>
        <dbReference type="ARBA" id="ARBA00004375"/>
    </source>
</evidence>
<comment type="function">
    <text evidence="18">Serine protease that shows proteolytic activity against a non-specific substrate beta-casein. Promotes or induces cell death either by direct binding to and inhibition of BIRC proteins (also called inhibitor of apoptosis proteins, IAPs), leading to an increase in caspase activity, or by a BIRC inhibition-independent, caspase-independent and serine protease activity-dependent mechanism. Can antagonize antiapoptotic activity of th/Diap1 by directly inducing the degradation of th/Diap1.</text>
</comment>
<evidence type="ECO:0000256" key="16">
    <source>
        <dbReference type="ARBA" id="ARBA00023145"/>
    </source>
</evidence>
<evidence type="ECO:0000256" key="8">
    <source>
        <dbReference type="ARBA" id="ARBA00022692"/>
    </source>
</evidence>
<evidence type="ECO:0000256" key="9">
    <source>
        <dbReference type="ARBA" id="ARBA00022703"/>
    </source>
</evidence>
<evidence type="ECO:0000256" key="4">
    <source>
        <dbReference type="ARBA" id="ARBA00010541"/>
    </source>
</evidence>
<dbReference type="EC" id="3.4.21.108" evidence="5"/>
<dbReference type="PANTHER" id="PTHR22939">
    <property type="entry name" value="SERINE PROTEASE FAMILY S1C HTRA-RELATED"/>
    <property type="match status" value="1"/>
</dbReference>
<keyword evidence="10" id="KW-0378">Hydrolase</keyword>
<dbReference type="InterPro" id="IPR001940">
    <property type="entry name" value="Peptidase_S1C"/>
</dbReference>
<keyword evidence="16" id="KW-0865">Zymogen</keyword>
<keyword evidence="13" id="KW-1133">Transmembrane helix</keyword>
<evidence type="ECO:0000256" key="17">
    <source>
        <dbReference type="ARBA" id="ARBA00029644"/>
    </source>
</evidence>
<dbReference type="FunFam" id="2.40.10.120:FF:000004">
    <property type="entry name" value="Serine protease HTRA2, mitochondrial"/>
    <property type="match status" value="1"/>
</dbReference>
<proteinExistence type="inferred from homology"/>
<sequence length="403" mass="43617">MSLFLRALAKRIVLSLLHPGTVSREFRPAVLARRTIHHGGSSDSDYYRNRALVLFGCSSLGLALLASRDEWFPKVEAKTSKRDTNNFIADVVERTASAVVNIEILNEKRLDFFSGTPIPQSNGSGFIVREDGLILTNAHVIMGKGVLVRVKLQDGTTYAGTIEDVDMKGDLATVRIKPDKKLPVLPLGSSSDLRPGEWVVAMGSPLSLSNTITAGVISTVQRKSAELKLFGKDIDYIQTDAAITFGNSGGPLVNLDGEVIGINAMKVAAGISFAIPIDYAKEFLRASEKRRVGGKVATSRNPRRYIGITMLSLTHQIIAEMRARNRPIPPNIDGGVLLWRVVLGSPAHAAGLVPGDIVVELNGEKIDGASSVYKALETSNVIHLKIFRNGVYTMVKVVPEIIV</sequence>
<dbReference type="SUPFAM" id="SSF50156">
    <property type="entry name" value="PDZ domain-like"/>
    <property type="match status" value="1"/>
</dbReference>
<dbReference type="GO" id="GO:0006915">
    <property type="term" value="P:apoptotic process"/>
    <property type="evidence" value="ECO:0007669"/>
    <property type="project" value="UniProtKB-KW"/>
</dbReference>
<dbReference type="SUPFAM" id="SSF50494">
    <property type="entry name" value="Trypsin-like serine proteases"/>
    <property type="match status" value="1"/>
</dbReference>
<evidence type="ECO:0000256" key="18">
    <source>
        <dbReference type="ARBA" id="ARBA00035606"/>
    </source>
</evidence>
<evidence type="ECO:0000256" key="1">
    <source>
        <dbReference type="ARBA" id="ARBA00001760"/>
    </source>
</evidence>
<evidence type="ECO:0000256" key="2">
    <source>
        <dbReference type="ARBA" id="ARBA00004304"/>
    </source>
</evidence>
<keyword evidence="7 20" id="KW-0645">Protease</keyword>
<dbReference type="InterPro" id="IPR036034">
    <property type="entry name" value="PDZ_sf"/>
</dbReference>
<dbReference type="GO" id="GO:0043065">
    <property type="term" value="P:positive regulation of apoptotic process"/>
    <property type="evidence" value="ECO:0007669"/>
    <property type="project" value="TreeGrafter"/>
</dbReference>
<dbReference type="PRINTS" id="PR00834">
    <property type="entry name" value="PROTEASES2C"/>
</dbReference>
<evidence type="ECO:0000256" key="6">
    <source>
        <dbReference type="ARBA" id="ARBA00016929"/>
    </source>
</evidence>
<organism evidence="20">
    <name type="scientific">Lygus hesperus</name>
    <name type="common">Western plant bug</name>
    <dbReference type="NCBI Taxonomy" id="30085"/>
    <lineage>
        <taxon>Eukaryota</taxon>
        <taxon>Metazoa</taxon>
        <taxon>Ecdysozoa</taxon>
        <taxon>Arthropoda</taxon>
        <taxon>Hexapoda</taxon>
        <taxon>Insecta</taxon>
        <taxon>Pterygota</taxon>
        <taxon>Neoptera</taxon>
        <taxon>Paraneoptera</taxon>
        <taxon>Hemiptera</taxon>
        <taxon>Heteroptera</taxon>
        <taxon>Panheteroptera</taxon>
        <taxon>Cimicomorpha</taxon>
        <taxon>Miridae</taxon>
        <taxon>Mirini</taxon>
        <taxon>Lygus</taxon>
    </lineage>
</organism>
<accession>A0A0A9WIB0</accession>
<evidence type="ECO:0000256" key="7">
    <source>
        <dbReference type="ARBA" id="ARBA00022670"/>
    </source>
</evidence>
<name>A0A0A9WIB0_LYGHE</name>
<evidence type="ECO:0000259" key="19">
    <source>
        <dbReference type="PROSITE" id="PS50106"/>
    </source>
</evidence>
<evidence type="ECO:0000256" key="12">
    <source>
        <dbReference type="ARBA" id="ARBA00022946"/>
    </source>
</evidence>
<dbReference type="EMBL" id="GBHO01036478">
    <property type="protein sequence ID" value="JAG07126.1"/>
    <property type="molecule type" value="Transcribed_RNA"/>
</dbReference>
<reference evidence="20" key="2">
    <citation type="submission" date="2014-07" db="EMBL/GenBank/DDBJ databases">
        <authorList>
            <person name="Hull J."/>
        </authorList>
    </citation>
    <scope>NUCLEOTIDE SEQUENCE</scope>
</reference>
<dbReference type="InterPro" id="IPR001478">
    <property type="entry name" value="PDZ"/>
</dbReference>
<dbReference type="InterPro" id="IPR041489">
    <property type="entry name" value="PDZ_6"/>
</dbReference>
<keyword evidence="12" id="KW-0809">Transit peptide</keyword>
<dbReference type="Gene3D" id="2.30.42.10">
    <property type="match status" value="1"/>
</dbReference>
<evidence type="ECO:0000313" key="20">
    <source>
        <dbReference type="EMBL" id="JAG07126.1"/>
    </source>
</evidence>
<keyword evidence="11" id="KW-0720">Serine protease</keyword>
<protein>
    <recommendedName>
        <fullName evidence="6">Serine protease HTRA2, mitochondrial</fullName>
        <ecNumber evidence="5">3.4.21.108</ecNumber>
    </recommendedName>
    <alternativeName>
        <fullName evidence="17">High temperature requirement protein A2</fullName>
    </alternativeName>
</protein>
<dbReference type="GO" id="GO:0007005">
    <property type="term" value="P:mitochondrion organization"/>
    <property type="evidence" value="ECO:0007669"/>
    <property type="project" value="UniProtKB-ARBA"/>
</dbReference>
<dbReference type="GO" id="GO:0005758">
    <property type="term" value="C:mitochondrial intermembrane space"/>
    <property type="evidence" value="ECO:0007669"/>
    <property type="project" value="UniProtKB-SubCell"/>
</dbReference>
<dbReference type="Gene3D" id="2.40.10.120">
    <property type="match status" value="1"/>
</dbReference>
<evidence type="ECO:0000256" key="11">
    <source>
        <dbReference type="ARBA" id="ARBA00022825"/>
    </source>
</evidence>
<dbReference type="PROSITE" id="PS50106">
    <property type="entry name" value="PDZ"/>
    <property type="match status" value="1"/>
</dbReference>
<keyword evidence="14" id="KW-0496">Mitochondrion</keyword>
<dbReference type="GO" id="GO:0031966">
    <property type="term" value="C:mitochondrial membrane"/>
    <property type="evidence" value="ECO:0007669"/>
    <property type="project" value="UniProtKB-SubCell"/>
</dbReference>
<comment type="similarity">
    <text evidence="4">Belongs to the peptidase S1C family.</text>
</comment>
<comment type="catalytic activity">
    <reaction evidence="1">
        <text>Cleavage of non-polar aliphatic amino-acids at the P1 position, with a preference for Val, Ile and Met. At the P2 and P3 positions, Arg is selected most strongly with a secondary preference for other hydrophilic residues.</text>
        <dbReference type="EC" id="3.4.21.108"/>
    </reaction>
</comment>
<feature type="domain" description="PDZ" evidence="19">
    <location>
        <begin position="295"/>
        <end position="390"/>
    </location>
</feature>
<evidence type="ECO:0000256" key="5">
    <source>
        <dbReference type="ARBA" id="ARBA00013033"/>
    </source>
</evidence>
<dbReference type="InterPro" id="IPR009003">
    <property type="entry name" value="Peptidase_S1_PA"/>
</dbReference>
<dbReference type="PANTHER" id="PTHR22939:SF129">
    <property type="entry name" value="SERINE PROTEASE HTRA2, MITOCHONDRIAL"/>
    <property type="match status" value="1"/>
</dbReference>
<dbReference type="GO" id="GO:0004252">
    <property type="term" value="F:serine-type endopeptidase activity"/>
    <property type="evidence" value="ECO:0007669"/>
    <property type="project" value="InterPro"/>
</dbReference>
<evidence type="ECO:0000256" key="10">
    <source>
        <dbReference type="ARBA" id="ARBA00022801"/>
    </source>
</evidence>
<dbReference type="AlphaFoldDB" id="A0A0A9WIB0"/>
<dbReference type="Pfam" id="PF17820">
    <property type="entry name" value="PDZ_6"/>
    <property type="match status" value="1"/>
</dbReference>
<evidence type="ECO:0000256" key="13">
    <source>
        <dbReference type="ARBA" id="ARBA00022989"/>
    </source>
</evidence>
<keyword evidence="8" id="KW-0812">Transmembrane</keyword>